<organism evidence="2 3">
    <name type="scientific">Cereibacter sphaeroides</name>
    <name type="common">Rhodobacter sphaeroides</name>
    <dbReference type="NCBI Taxonomy" id="1063"/>
    <lineage>
        <taxon>Bacteria</taxon>
        <taxon>Pseudomonadati</taxon>
        <taxon>Pseudomonadota</taxon>
        <taxon>Alphaproteobacteria</taxon>
        <taxon>Rhodobacterales</taxon>
        <taxon>Paracoccaceae</taxon>
        <taxon>Cereibacter</taxon>
    </lineage>
</organism>
<feature type="region of interest" description="Disordered" evidence="1">
    <location>
        <begin position="12"/>
        <end position="59"/>
    </location>
</feature>
<dbReference type="RefSeq" id="WP_002720096.1">
    <property type="nucleotide sequence ID" value="NZ_CM125964.1"/>
</dbReference>
<dbReference type="EMBL" id="QWGP01000017">
    <property type="protein sequence ID" value="RHZ93455.1"/>
    <property type="molecule type" value="Genomic_DNA"/>
</dbReference>
<gene>
    <name evidence="2" type="ORF">D1114_14760</name>
</gene>
<evidence type="ECO:0000313" key="3">
    <source>
        <dbReference type="Proteomes" id="UP000266305"/>
    </source>
</evidence>
<reference evidence="2 3" key="1">
    <citation type="submission" date="2018-08" db="EMBL/GenBank/DDBJ databases">
        <title>Draft genome sequence of Rhodobacter sphaeroides FY.</title>
        <authorList>
            <person name="Rayyan A."/>
            <person name="Meyer T.E."/>
            <person name="Kyndt J.A."/>
        </authorList>
    </citation>
    <scope>NUCLEOTIDE SEQUENCE [LARGE SCALE GENOMIC DNA]</scope>
    <source>
        <strain evidence="2 3">FY</strain>
    </source>
</reference>
<evidence type="ECO:0000313" key="2">
    <source>
        <dbReference type="EMBL" id="RHZ93455.1"/>
    </source>
</evidence>
<feature type="compositionally biased region" description="Basic residues" evidence="1">
    <location>
        <begin position="46"/>
        <end position="59"/>
    </location>
</feature>
<evidence type="ECO:0000256" key="1">
    <source>
        <dbReference type="SAM" id="MobiDB-lite"/>
    </source>
</evidence>
<name>A0AAX1UJK6_CERSP</name>
<feature type="compositionally biased region" description="Low complexity" evidence="1">
    <location>
        <begin position="30"/>
        <end position="45"/>
    </location>
</feature>
<dbReference type="AlphaFoldDB" id="A0AAX1UJK6"/>
<dbReference type="Proteomes" id="UP000266305">
    <property type="component" value="Unassembled WGS sequence"/>
</dbReference>
<sequence>MIASGFFSRLKRLFTGRGPKAAPAKPRPGAPEAGPQAGGARSAAKLARKAAQRTRRSGR</sequence>
<accession>A0AAX1UJK6</accession>
<protein>
    <submittedName>
        <fullName evidence="2">Uncharacterized protein</fullName>
    </submittedName>
</protein>
<comment type="caution">
    <text evidence="2">The sequence shown here is derived from an EMBL/GenBank/DDBJ whole genome shotgun (WGS) entry which is preliminary data.</text>
</comment>
<proteinExistence type="predicted"/>